<evidence type="ECO:0000313" key="2">
    <source>
        <dbReference type="Proteomes" id="UP001165960"/>
    </source>
</evidence>
<keyword evidence="2" id="KW-1185">Reference proteome</keyword>
<evidence type="ECO:0000313" key="1">
    <source>
        <dbReference type="EMBL" id="KAJ9063536.1"/>
    </source>
</evidence>
<dbReference type="EMBL" id="QTSX02004971">
    <property type="protein sequence ID" value="KAJ9063536.1"/>
    <property type="molecule type" value="Genomic_DNA"/>
</dbReference>
<sequence length="241" mass="27751">MAQWRDENKVLLQKIASLEEYSSKKNKSGNENGKLDLFDLNPSHLPYHEYLVVDFEQAQSNAFIQDFKSSPQGCYFHFHQALCCCLQKYSDLHELINEEETKEAKYVFSCFAAFALVQKEETNSLYDALLCHPYILTIRQPLRPLLSILKLSGLISSKEHTVSKKTVKKPKFSKILIYLKTRQAISACLFKTGMKNKDKTPKQNKGVKKYTEISKVVLVYYPKDRKLMHLQSISVALSTDV</sequence>
<protein>
    <submittedName>
        <fullName evidence="1">Uncharacterized protein</fullName>
    </submittedName>
</protein>
<gene>
    <name evidence="1" type="ORF">DSO57_1000114</name>
</gene>
<organism evidence="1 2">
    <name type="scientific">Entomophthora muscae</name>
    <dbReference type="NCBI Taxonomy" id="34485"/>
    <lineage>
        <taxon>Eukaryota</taxon>
        <taxon>Fungi</taxon>
        <taxon>Fungi incertae sedis</taxon>
        <taxon>Zoopagomycota</taxon>
        <taxon>Entomophthoromycotina</taxon>
        <taxon>Entomophthoromycetes</taxon>
        <taxon>Entomophthorales</taxon>
        <taxon>Entomophthoraceae</taxon>
        <taxon>Entomophthora</taxon>
    </lineage>
</organism>
<name>A0ACC2SMS1_9FUNG</name>
<accession>A0ACC2SMS1</accession>
<dbReference type="Proteomes" id="UP001165960">
    <property type="component" value="Unassembled WGS sequence"/>
</dbReference>
<comment type="caution">
    <text evidence="1">The sequence shown here is derived from an EMBL/GenBank/DDBJ whole genome shotgun (WGS) entry which is preliminary data.</text>
</comment>
<proteinExistence type="predicted"/>
<reference evidence="1" key="1">
    <citation type="submission" date="2022-04" db="EMBL/GenBank/DDBJ databases">
        <title>Genome of the entomopathogenic fungus Entomophthora muscae.</title>
        <authorList>
            <person name="Elya C."/>
            <person name="Lovett B.R."/>
            <person name="Lee E."/>
            <person name="Macias A.M."/>
            <person name="Hajek A.E."/>
            <person name="De Bivort B.L."/>
            <person name="Kasson M.T."/>
            <person name="De Fine Licht H.H."/>
            <person name="Stajich J.E."/>
        </authorList>
    </citation>
    <scope>NUCLEOTIDE SEQUENCE</scope>
    <source>
        <strain evidence="1">Berkeley</strain>
    </source>
</reference>